<keyword evidence="8" id="KW-1185">Reference proteome</keyword>
<dbReference type="PANTHER" id="PTHR34137">
    <property type="entry name" value="EXODEOXYRIBONUCLEASE 7 SMALL SUBUNIT"/>
    <property type="match status" value="1"/>
</dbReference>
<evidence type="ECO:0000256" key="1">
    <source>
        <dbReference type="ARBA" id="ARBA00009998"/>
    </source>
</evidence>
<comment type="caution">
    <text evidence="7">The sequence shown here is derived from an EMBL/GenBank/DDBJ whole genome shotgun (WGS) entry which is preliminary data.</text>
</comment>
<dbReference type="EC" id="3.1.11.6" evidence="6"/>
<dbReference type="EMBL" id="JAAIPF010000014">
    <property type="protein sequence ID" value="NSF73645.1"/>
    <property type="molecule type" value="Genomic_DNA"/>
</dbReference>
<comment type="subunit">
    <text evidence="6">Heterooligomer composed of large and small subunits.</text>
</comment>
<gene>
    <name evidence="6 7" type="primary">xseB</name>
    <name evidence="7" type="ORF">G4952_07430</name>
</gene>
<dbReference type="Pfam" id="PF02609">
    <property type="entry name" value="Exonuc_VII_S"/>
    <property type="match status" value="1"/>
</dbReference>
<dbReference type="Proteomes" id="UP000822152">
    <property type="component" value="Unassembled WGS sequence"/>
</dbReference>
<dbReference type="InterPro" id="IPR037004">
    <property type="entry name" value="Exonuc_VII_ssu_sf"/>
</dbReference>
<accession>A0ABX2GPP8</accession>
<organism evidence="7 8">
    <name type="scientific">Blautia wexlerae</name>
    <dbReference type="NCBI Taxonomy" id="418240"/>
    <lineage>
        <taxon>Bacteria</taxon>
        <taxon>Bacillati</taxon>
        <taxon>Bacillota</taxon>
        <taxon>Clostridia</taxon>
        <taxon>Lachnospirales</taxon>
        <taxon>Lachnospiraceae</taxon>
        <taxon>Blautia</taxon>
    </lineage>
</organism>
<evidence type="ECO:0000256" key="6">
    <source>
        <dbReference type="HAMAP-Rule" id="MF_00337"/>
    </source>
</evidence>
<evidence type="ECO:0000313" key="7">
    <source>
        <dbReference type="EMBL" id="NSF73645.1"/>
    </source>
</evidence>
<protein>
    <recommendedName>
        <fullName evidence="6">Exodeoxyribonuclease 7 small subunit</fullName>
        <ecNumber evidence="6">3.1.11.6</ecNumber>
    </recommendedName>
    <alternativeName>
        <fullName evidence="6">Exodeoxyribonuclease VII small subunit</fullName>
        <shortName evidence="6">Exonuclease VII small subunit</shortName>
    </alternativeName>
</protein>
<dbReference type="Gene3D" id="1.10.287.1040">
    <property type="entry name" value="Exonuclease VII, small subunit"/>
    <property type="match status" value="1"/>
</dbReference>
<evidence type="ECO:0000256" key="4">
    <source>
        <dbReference type="ARBA" id="ARBA00022801"/>
    </source>
</evidence>
<comment type="subcellular location">
    <subcellularLocation>
        <location evidence="6">Cytoplasm</location>
    </subcellularLocation>
</comment>
<keyword evidence="4 6" id="KW-0378">Hydrolase</keyword>
<comment type="function">
    <text evidence="6">Bidirectionally degrades single-stranded DNA into large acid-insoluble oligonucleotides, which are then degraded further into small acid-soluble oligonucleotides.</text>
</comment>
<proteinExistence type="inferred from homology"/>
<dbReference type="GO" id="GO:0008855">
    <property type="term" value="F:exodeoxyribonuclease VII activity"/>
    <property type="evidence" value="ECO:0007669"/>
    <property type="project" value="UniProtKB-EC"/>
</dbReference>
<keyword evidence="2 6" id="KW-0963">Cytoplasm</keyword>
<comment type="similarity">
    <text evidence="1 6">Belongs to the XseB family.</text>
</comment>
<dbReference type="PANTHER" id="PTHR34137:SF1">
    <property type="entry name" value="EXODEOXYRIBONUCLEASE 7 SMALL SUBUNIT"/>
    <property type="match status" value="1"/>
</dbReference>
<dbReference type="SUPFAM" id="SSF116842">
    <property type="entry name" value="XseB-like"/>
    <property type="match status" value="1"/>
</dbReference>
<dbReference type="HAMAP" id="MF_00337">
    <property type="entry name" value="Exonuc_7_S"/>
    <property type="match status" value="1"/>
</dbReference>
<comment type="catalytic activity">
    <reaction evidence="6">
        <text>Exonucleolytic cleavage in either 5'- to 3'- or 3'- to 5'-direction to yield nucleoside 5'-phosphates.</text>
        <dbReference type="EC" id="3.1.11.6"/>
    </reaction>
</comment>
<evidence type="ECO:0000256" key="5">
    <source>
        <dbReference type="ARBA" id="ARBA00022839"/>
    </source>
</evidence>
<dbReference type="InterPro" id="IPR003761">
    <property type="entry name" value="Exonuc_VII_S"/>
</dbReference>
<evidence type="ECO:0000256" key="3">
    <source>
        <dbReference type="ARBA" id="ARBA00022722"/>
    </source>
</evidence>
<evidence type="ECO:0000313" key="8">
    <source>
        <dbReference type="Proteomes" id="UP000822152"/>
    </source>
</evidence>
<keyword evidence="3 6" id="KW-0540">Nuclease</keyword>
<name>A0ABX2GPP8_9FIRM</name>
<sequence length="82" mass="9594">MSKDKSNDQVLEEKTLEEAFTELDGLAEKLEDRETSLEDSFRFYRQGMELLKFCSEKLDTVEKKMLQINEDGTFSEFSGRID</sequence>
<evidence type="ECO:0000256" key="2">
    <source>
        <dbReference type="ARBA" id="ARBA00022490"/>
    </source>
</evidence>
<keyword evidence="5 6" id="KW-0269">Exonuclease</keyword>
<dbReference type="RefSeq" id="WP_173743221.1">
    <property type="nucleotide sequence ID" value="NZ_JAAIPF010000014.1"/>
</dbReference>
<dbReference type="NCBIfam" id="TIGR01280">
    <property type="entry name" value="xseB"/>
    <property type="match status" value="1"/>
</dbReference>
<reference evidence="7 8" key="1">
    <citation type="journal article" date="2020" name="Cell Host Microbe">
        <title>Functional and Genomic Variation between Human-Derived Isolates of Lachnospiraceae Reveals Inter- and Intra-Species Diversity.</title>
        <authorList>
            <person name="Sorbara M.T."/>
            <person name="Littmann E.R."/>
            <person name="Fontana E."/>
            <person name="Moody T.U."/>
            <person name="Kohout C.E."/>
            <person name="Gjonbalaj M."/>
            <person name="Eaton V."/>
            <person name="Seok R."/>
            <person name="Leiner I.M."/>
            <person name="Pamer E.G."/>
        </authorList>
    </citation>
    <scope>NUCLEOTIDE SEQUENCE [LARGE SCALE GENOMIC DNA]</scope>
    <source>
        <strain evidence="7 8">MSK.20.11</strain>
    </source>
</reference>